<keyword evidence="4" id="KW-1185">Reference proteome</keyword>
<dbReference type="Gramene" id="rna28266">
    <property type="protein sequence ID" value="RHN53365.1"/>
    <property type="gene ID" value="gene28266"/>
</dbReference>
<dbReference type="Proteomes" id="UP000265566">
    <property type="component" value="Chromosome 5"/>
</dbReference>
<protein>
    <submittedName>
        <fullName evidence="1 3">Uncharacterized protein</fullName>
    </submittedName>
</protein>
<evidence type="ECO:0000313" key="3">
    <source>
        <dbReference type="EnsemblPlants" id="KEH27366"/>
    </source>
</evidence>
<organism evidence="1 4">
    <name type="scientific">Medicago truncatula</name>
    <name type="common">Barrel medic</name>
    <name type="synonym">Medicago tribuloides</name>
    <dbReference type="NCBI Taxonomy" id="3880"/>
    <lineage>
        <taxon>Eukaryota</taxon>
        <taxon>Viridiplantae</taxon>
        <taxon>Streptophyta</taxon>
        <taxon>Embryophyta</taxon>
        <taxon>Tracheophyta</taxon>
        <taxon>Spermatophyta</taxon>
        <taxon>Magnoliopsida</taxon>
        <taxon>eudicotyledons</taxon>
        <taxon>Gunneridae</taxon>
        <taxon>Pentapetalae</taxon>
        <taxon>rosids</taxon>
        <taxon>fabids</taxon>
        <taxon>Fabales</taxon>
        <taxon>Fabaceae</taxon>
        <taxon>Papilionoideae</taxon>
        <taxon>50 kb inversion clade</taxon>
        <taxon>NPAAA clade</taxon>
        <taxon>Hologalegina</taxon>
        <taxon>IRL clade</taxon>
        <taxon>Trifolieae</taxon>
        <taxon>Medicago</taxon>
    </lineage>
</organism>
<dbReference type="EnsemblPlants" id="KEH27366">
    <property type="protein sequence ID" value="KEH27366"/>
    <property type="gene ID" value="MTR_5g007085"/>
</dbReference>
<name>A0A072UD79_MEDTR</name>
<dbReference type="AlphaFoldDB" id="A0A072UD79"/>
<gene>
    <name evidence="1" type="ordered locus">MTR_5g007085</name>
    <name evidence="2" type="ORF">MtrunA17_Chr5g0395101</name>
</gene>
<evidence type="ECO:0000313" key="1">
    <source>
        <dbReference type="EMBL" id="KEH27366.1"/>
    </source>
</evidence>
<dbReference type="Proteomes" id="UP000002051">
    <property type="component" value="Chromosome 5"/>
</dbReference>
<sequence length="115" mass="13194">MTDMISYNWENKDPVLGFSNKSFHTQKKANNNSKHKHINESKIYSQKGYLRLKQQMHIKHVSKRKDDSKIYPSNALIFCTPSDRAGIVVSLPIVYRNFNLSAIISTICPPNDSNP</sequence>
<evidence type="ECO:0000313" key="4">
    <source>
        <dbReference type="Proteomes" id="UP000002051"/>
    </source>
</evidence>
<reference evidence="5" key="4">
    <citation type="journal article" date="2018" name="Nat. Plants">
        <title>Whole-genome landscape of Medicago truncatula symbiotic genes.</title>
        <authorList>
            <person name="Pecrix Y."/>
            <person name="Staton S.E."/>
            <person name="Sallet E."/>
            <person name="Lelandais-Briere C."/>
            <person name="Moreau S."/>
            <person name="Carrere S."/>
            <person name="Blein T."/>
            <person name="Jardinaud M.F."/>
            <person name="Latrasse D."/>
            <person name="Zouine M."/>
            <person name="Zahm M."/>
            <person name="Kreplak J."/>
            <person name="Mayjonade B."/>
            <person name="Satge C."/>
            <person name="Perez M."/>
            <person name="Cauet S."/>
            <person name="Marande W."/>
            <person name="Chantry-Darmon C."/>
            <person name="Lopez-Roques C."/>
            <person name="Bouchez O."/>
            <person name="Berard A."/>
            <person name="Debelle F."/>
            <person name="Munos S."/>
            <person name="Bendahmane A."/>
            <person name="Berges H."/>
            <person name="Niebel A."/>
            <person name="Buitink J."/>
            <person name="Frugier F."/>
            <person name="Benhamed M."/>
            <person name="Crespi M."/>
            <person name="Gouzy J."/>
            <person name="Gamas P."/>
        </authorList>
    </citation>
    <scope>NUCLEOTIDE SEQUENCE [LARGE SCALE GENOMIC DNA]</scope>
    <source>
        <strain evidence="5">cv. Jemalong A17</strain>
    </source>
</reference>
<dbReference type="HOGENOM" id="CLU_2112514_0_0_1"/>
<evidence type="ECO:0000313" key="5">
    <source>
        <dbReference type="Proteomes" id="UP000265566"/>
    </source>
</evidence>
<reference evidence="3" key="3">
    <citation type="submission" date="2015-04" db="UniProtKB">
        <authorList>
            <consortium name="EnsemblPlants"/>
        </authorList>
    </citation>
    <scope>IDENTIFICATION</scope>
    <source>
        <strain evidence="3">cv. Jemalong A17</strain>
    </source>
</reference>
<dbReference type="EMBL" id="PSQE01000005">
    <property type="protein sequence ID" value="RHN53365.1"/>
    <property type="molecule type" value="Genomic_DNA"/>
</dbReference>
<dbReference type="EMBL" id="CM001221">
    <property type="protein sequence ID" value="KEH27366.1"/>
    <property type="molecule type" value="Genomic_DNA"/>
</dbReference>
<reference evidence="1 4" key="2">
    <citation type="journal article" date="2014" name="BMC Genomics">
        <title>An improved genome release (version Mt4.0) for the model legume Medicago truncatula.</title>
        <authorList>
            <person name="Tang H."/>
            <person name="Krishnakumar V."/>
            <person name="Bidwell S."/>
            <person name="Rosen B."/>
            <person name="Chan A."/>
            <person name="Zhou S."/>
            <person name="Gentzbittel L."/>
            <person name="Childs K.L."/>
            <person name="Yandell M."/>
            <person name="Gundlach H."/>
            <person name="Mayer K.F."/>
            <person name="Schwartz D.C."/>
            <person name="Town C.D."/>
        </authorList>
    </citation>
    <scope>GENOME REANNOTATION</scope>
    <source>
        <strain evidence="1">A17</strain>
        <strain evidence="3 4">cv. Jemalong A17</strain>
    </source>
</reference>
<proteinExistence type="predicted"/>
<evidence type="ECO:0000313" key="2">
    <source>
        <dbReference type="EMBL" id="RHN53365.1"/>
    </source>
</evidence>
<reference evidence="1 4" key="1">
    <citation type="journal article" date="2011" name="Nature">
        <title>The Medicago genome provides insight into the evolution of rhizobial symbioses.</title>
        <authorList>
            <person name="Young N.D."/>
            <person name="Debelle F."/>
            <person name="Oldroyd G.E."/>
            <person name="Geurts R."/>
            <person name="Cannon S.B."/>
            <person name="Udvardi M.K."/>
            <person name="Benedito V.A."/>
            <person name="Mayer K.F."/>
            <person name="Gouzy J."/>
            <person name="Schoof H."/>
            <person name="Van de Peer Y."/>
            <person name="Proost S."/>
            <person name="Cook D.R."/>
            <person name="Meyers B.C."/>
            <person name="Spannagl M."/>
            <person name="Cheung F."/>
            <person name="De Mita S."/>
            <person name="Krishnakumar V."/>
            <person name="Gundlach H."/>
            <person name="Zhou S."/>
            <person name="Mudge J."/>
            <person name="Bharti A.K."/>
            <person name="Murray J.D."/>
            <person name="Naoumkina M.A."/>
            <person name="Rosen B."/>
            <person name="Silverstein K.A."/>
            <person name="Tang H."/>
            <person name="Rombauts S."/>
            <person name="Zhao P.X."/>
            <person name="Zhou P."/>
            <person name="Barbe V."/>
            <person name="Bardou P."/>
            <person name="Bechner M."/>
            <person name="Bellec A."/>
            <person name="Berger A."/>
            <person name="Berges H."/>
            <person name="Bidwell S."/>
            <person name="Bisseling T."/>
            <person name="Choisne N."/>
            <person name="Couloux A."/>
            <person name="Denny R."/>
            <person name="Deshpande S."/>
            <person name="Dai X."/>
            <person name="Doyle J.J."/>
            <person name="Dudez A.M."/>
            <person name="Farmer A.D."/>
            <person name="Fouteau S."/>
            <person name="Franken C."/>
            <person name="Gibelin C."/>
            <person name="Gish J."/>
            <person name="Goldstein S."/>
            <person name="Gonzalez A.J."/>
            <person name="Green P.J."/>
            <person name="Hallab A."/>
            <person name="Hartog M."/>
            <person name="Hua A."/>
            <person name="Humphray S.J."/>
            <person name="Jeong D.H."/>
            <person name="Jing Y."/>
            <person name="Jocker A."/>
            <person name="Kenton S.M."/>
            <person name="Kim D.J."/>
            <person name="Klee K."/>
            <person name="Lai H."/>
            <person name="Lang C."/>
            <person name="Lin S."/>
            <person name="Macmil S.L."/>
            <person name="Magdelenat G."/>
            <person name="Matthews L."/>
            <person name="McCorrison J."/>
            <person name="Monaghan E.L."/>
            <person name="Mun J.H."/>
            <person name="Najar F.Z."/>
            <person name="Nicholson C."/>
            <person name="Noirot C."/>
            <person name="O'Bleness M."/>
            <person name="Paule C.R."/>
            <person name="Poulain J."/>
            <person name="Prion F."/>
            <person name="Qin B."/>
            <person name="Qu C."/>
            <person name="Retzel E.F."/>
            <person name="Riddle C."/>
            <person name="Sallet E."/>
            <person name="Samain S."/>
            <person name="Samson N."/>
            <person name="Sanders I."/>
            <person name="Saurat O."/>
            <person name="Scarpelli C."/>
            <person name="Schiex T."/>
            <person name="Segurens B."/>
            <person name="Severin A.J."/>
            <person name="Sherrier D.J."/>
            <person name="Shi R."/>
            <person name="Sims S."/>
            <person name="Singer S.R."/>
            <person name="Sinharoy S."/>
            <person name="Sterck L."/>
            <person name="Viollet A."/>
            <person name="Wang B.B."/>
            <person name="Wang K."/>
            <person name="Wang M."/>
            <person name="Wang X."/>
            <person name="Warfsmann J."/>
            <person name="Weissenbach J."/>
            <person name="White D.D."/>
            <person name="White J.D."/>
            <person name="Wiley G.B."/>
            <person name="Wincker P."/>
            <person name="Xing Y."/>
            <person name="Yang L."/>
            <person name="Yao Z."/>
            <person name="Ying F."/>
            <person name="Zhai J."/>
            <person name="Zhou L."/>
            <person name="Zuber A."/>
            <person name="Denarie J."/>
            <person name="Dixon R.A."/>
            <person name="May G.D."/>
            <person name="Schwartz D.C."/>
            <person name="Rogers J."/>
            <person name="Quetier F."/>
            <person name="Town C.D."/>
            <person name="Roe B.A."/>
        </authorList>
    </citation>
    <scope>NUCLEOTIDE SEQUENCE [LARGE SCALE GENOMIC DNA]</scope>
    <source>
        <strain evidence="1">A17</strain>
        <strain evidence="3 4">cv. Jemalong A17</strain>
    </source>
</reference>
<accession>A0A072UD79</accession>
<reference evidence="2" key="5">
    <citation type="journal article" date="2018" name="Nat. Plants">
        <title>Whole-genome landscape of Medicago truncatula symbiotic genes.</title>
        <authorList>
            <person name="Pecrix Y."/>
            <person name="Gamas P."/>
            <person name="Carrere S."/>
        </authorList>
    </citation>
    <scope>NUCLEOTIDE SEQUENCE</scope>
    <source>
        <tissue evidence="2">Leaves</tissue>
    </source>
</reference>